<dbReference type="InterPro" id="IPR050367">
    <property type="entry name" value="APC_superfamily"/>
</dbReference>
<keyword evidence="7" id="KW-0614">Plasmid</keyword>
<dbReference type="PIRSF" id="PIRSF006060">
    <property type="entry name" value="AA_transporter"/>
    <property type="match status" value="1"/>
</dbReference>
<accession>A0A345E889</accession>
<evidence type="ECO:0000256" key="2">
    <source>
        <dbReference type="ARBA" id="ARBA00022475"/>
    </source>
</evidence>
<evidence type="ECO:0000256" key="5">
    <source>
        <dbReference type="ARBA" id="ARBA00023136"/>
    </source>
</evidence>
<proteinExistence type="predicted"/>
<dbReference type="Proteomes" id="UP000252985">
    <property type="component" value="Plasmid pCBA1112-01"/>
</dbReference>
<feature type="transmembrane region" description="Helical" evidence="6">
    <location>
        <begin position="37"/>
        <end position="61"/>
    </location>
</feature>
<evidence type="ECO:0000313" key="8">
    <source>
        <dbReference type="Proteomes" id="UP000252985"/>
    </source>
</evidence>
<dbReference type="Gene3D" id="1.20.1740.10">
    <property type="entry name" value="Amino acid/polyamine transporter I"/>
    <property type="match status" value="1"/>
</dbReference>
<dbReference type="Pfam" id="PF13520">
    <property type="entry name" value="AA_permease_2"/>
    <property type="match status" value="1"/>
</dbReference>
<evidence type="ECO:0000256" key="4">
    <source>
        <dbReference type="ARBA" id="ARBA00022989"/>
    </source>
</evidence>
<feature type="transmembrane region" description="Helical" evidence="6">
    <location>
        <begin position="119"/>
        <end position="139"/>
    </location>
</feature>
<dbReference type="GO" id="GO:0005886">
    <property type="term" value="C:plasma membrane"/>
    <property type="evidence" value="ECO:0007669"/>
    <property type="project" value="UniProtKB-SubCell"/>
</dbReference>
<dbReference type="EMBL" id="CP031147">
    <property type="protein sequence ID" value="AXG08411.1"/>
    <property type="molecule type" value="Genomic_DNA"/>
</dbReference>
<keyword evidence="3 6" id="KW-0812">Transmembrane</keyword>
<sequence length="404" mass="42935">MMSELRRELGLLEAVVYGVGLILGAGIYAILGEATGVTGGSIVISFLLAALIASLTGLSYAELASLFPKAEGDYIYVHEAFDRKLISDMTALGRLFMGVISSAAVALAFSGYLSAFVDVPSIPIAILLVVVMTGINFWGIDLSTKINVLFTGIEVAGLVIIIWIASGSWGNAEILHAPNGAFGVIHAGFLIFFAYLGFGSIVNLSEETEDATVTIPRAIIFSIGITTLLYVLVGLSAVALVDWRVLGRSASPLAEVARVGWGPLGSTVLGAIALFSTTNTVLILQISTSRLFYGVSKSEYHVFPEMFSRVHSSRQTPHYAVVVIGLLTIPFIFLGDIGLVAGLANLMLLIVFVLVNAALLKLRYSRPDLERGFRTPLNVGQLSITAVAGLLSSLGLIAFYVLTW</sequence>
<evidence type="ECO:0000313" key="7">
    <source>
        <dbReference type="EMBL" id="AXG08411.1"/>
    </source>
</evidence>
<feature type="transmembrane region" description="Helical" evidence="6">
    <location>
        <begin position="177"/>
        <end position="198"/>
    </location>
</feature>
<gene>
    <name evidence="7" type="ORF">DU484_00280</name>
</gene>
<comment type="subcellular location">
    <subcellularLocation>
        <location evidence="1">Cell membrane</location>
        <topology evidence="1">Multi-pass membrane protein</topology>
    </subcellularLocation>
</comment>
<feature type="transmembrane region" description="Helical" evidence="6">
    <location>
        <begin position="91"/>
        <end position="113"/>
    </location>
</feature>
<feature type="transmembrane region" description="Helical" evidence="6">
    <location>
        <begin position="12"/>
        <end position="31"/>
    </location>
</feature>
<evidence type="ECO:0000256" key="6">
    <source>
        <dbReference type="SAM" id="Phobius"/>
    </source>
</evidence>
<feature type="transmembrane region" description="Helical" evidence="6">
    <location>
        <begin position="261"/>
        <end position="284"/>
    </location>
</feature>
<dbReference type="GO" id="GO:0022857">
    <property type="term" value="F:transmembrane transporter activity"/>
    <property type="evidence" value="ECO:0007669"/>
    <property type="project" value="InterPro"/>
</dbReference>
<geneLocation type="plasmid" evidence="8">
    <name>pcba1112-01</name>
</geneLocation>
<dbReference type="InterPro" id="IPR002293">
    <property type="entry name" value="AA/rel_permease1"/>
</dbReference>
<name>A0A345E889_9EURY</name>
<dbReference type="PANTHER" id="PTHR42770">
    <property type="entry name" value="AMINO ACID TRANSPORTER-RELATED"/>
    <property type="match status" value="1"/>
</dbReference>
<evidence type="ECO:0000256" key="1">
    <source>
        <dbReference type="ARBA" id="ARBA00004651"/>
    </source>
</evidence>
<feature type="transmembrane region" description="Helical" evidence="6">
    <location>
        <begin position="339"/>
        <end position="360"/>
    </location>
</feature>
<protein>
    <submittedName>
        <fullName evidence="7">Amino acid permease</fullName>
    </submittedName>
</protein>
<organism evidence="7 8">
    <name type="scientific">Haloplanus rubicundus</name>
    <dbReference type="NCBI Taxonomy" id="1547898"/>
    <lineage>
        <taxon>Archaea</taxon>
        <taxon>Methanobacteriati</taxon>
        <taxon>Methanobacteriota</taxon>
        <taxon>Stenosarchaea group</taxon>
        <taxon>Halobacteria</taxon>
        <taxon>Halobacteriales</taxon>
        <taxon>Haloferacaceae</taxon>
        <taxon>Haloplanus</taxon>
    </lineage>
</organism>
<feature type="transmembrane region" description="Helical" evidence="6">
    <location>
        <begin position="146"/>
        <end position="165"/>
    </location>
</feature>
<dbReference type="KEGG" id="haq:DU484_00280"/>
<feature type="transmembrane region" description="Helical" evidence="6">
    <location>
        <begin position="381"/>
        <end position="402"/>
    </location>
</feature>
<feature type="transmembrane region" description="Helical" evidence="6">
    <location>
        <begin position="316"/>
        <end position="333"/>
    </location>
</feature>
<feature type="transmembrane region" description="Helical" evidence="6">
    <location>
        <begin position="219"/>
        <end position="241"/>
    </location>
</feature>
<dbReference type="PANTHER" id="PTHR42770:SF11">
    <property type="entry name" value="INNER MEMBRANE TRANSPORT PROTEIN YBAT"/>
    <property type="match status" value="1"/>
</dbReference>
<dbReference type="AlphaFoldDB" id="A0A345E889"/>
<keyword evidence="2" id="KW-1003">Cell membrane</keyword>
<keyword evidence="4 6" id="KW-1133">Transmembrane helix</keyword>
<reference evidence="7 8" key="1">
    <citation type="submission" date="2018-07" db="EMBL/GenBank/DDBJ databases">
        <title>Genome sequences of Haloplanus sp. CBA1112.</title>
        <authorList>
            <person name="Kim Y.B."/>
            <person name="Roh S.W."/>
        </authorList>
    </citation>
    <scope>NUCLEOTIDE SEQUENCE [LARGE SCALE GENOMIC DNA]</scope>
    <source>
        <strain evidence="7 8">CBA1112</strain>
        <plasmid evidence="8">pcba1112-01</plasmid>
    </source>
</reference>
<keyword evidence="5 6" id="KW-0472">Membrane</keyword>
<evidence type="ECO:0000256" key="3">
    <source>
        <dbReference type="ARBA" id="ARBA00022692"/>
    </source>
</evidence>